<dbReference type="Gene3D" id="2.10.70.40">
    <property type="entry name" value="peptidoglycan hydrolase"/>
    <property type="match status" value="1"/>
</dbReference>
<dbReference type="GO" id="GO:0042597">
    <property type="term" value="C:periplasmic space"/>
    <property type="evidence" value="ECO:0007669"/>
    <property type="project" value="UniProtKB-SubCell"/>
</dbReference>
<evidence type="ECO:0000256" key="10">
    <source>
        <dbReference type="ARBA" id="ARBA00023316"/>
    </source>
</evidence>
<keyword evidence="13" id="KW-0969">Cilium</keyword>
<evidence type="ECO:0000256" key="2">
    <source>
        <dbReference type="ARBA" id="ARBA00004418"/>
    </source>
</evidence>
<accession>A0A432X894</accession>
<keyword evidence="14" id="KW-1185">Reference proteome</keyword>
<comment type="subcellular location">
    <subcellularLocation>
        <location evidence="2">Periplasm</location>
    </subcellularLocation>
</comment>
<dbReference type="GO" id="GO:0071555">
    <property type="term" value="P:cell wall organization"/>
    <property type="evidence" value="ECO:0007669"/>
    <property type="project" value="UniProtKB-KW"/>
</dbReference>
<dbReference type="SMART" id="SM00047">
    <property type="entry name" value="LYZ2"/>
    <property type="match status" value="1"/>
</dbReference>
<dbReference type="Gene3D" id="1.10.530.10">
    <property type="match status" value="1"/>
</dbReference>
<comment type="function">
    <text evidence="1">Flagellum-specific muramidase which hydrolyzes the peptidoglycan layer to assemble the rod structure in the periplasmic space.</text>
</comment>
<evidence type="ECO:0000313" key="14">
    <source>
        <dbReference type="Proteomes" id="UP000286976"/>
    </source>
</evidence>
<evidence type="ECO:0000256" key="3">
    <source>
        <dbReference type="ARBA" id="ARBA00006880"/>
    </source>
</evidence>
<evidence type="ECO:0000256" key="11">
    <source>
        <dbReference type="ARBA" id="ARBA00030835"/>
    </source>
</evidence>
<dbReference type="InterPro" id="IPR019301">
    <property type="entry name" value="Flagellar_prot_FlgJ_N"/>
</dbReference>
<dbReference type="InterPro" id="IPR013377">
    <property type="entry name" value="FlgJ"/>
</dbReference>
<reference evidence="13 14" key="1">
    <citation type="journal article" date="2011" name="Front. Microbiol.">
        <title>Genomic signatures of strain selection and enhancement in Bacillus atrophaeus var. globigii, a historical biowarfare simulant.</title>
        <authorList>
            <person name="Gibbons H.S."/>
            <person name="Broomall S.M."/>
            <person name="McNew L.A."/>
            <person name="Daligault H."/>
            <person name="Chapman C."/>
            <person name="Bruce D."/>
            <person name="Karavis M."/>
            <person name="Krepps M."/>
            <person name="McGregor P.A."/>
            <person name="Hong C."/>
            <person name="Park K.H."/>
            <person name="Akmal A."/>
            <person name="Feldman A."/>
            <person name="Lin J.S."/>
            <person name="Chang W.E."/>
            <person name="Higgs B.W."/>
            <person name="Demirev P."/>
            <person name="Lindquist J."/>
            <person name="Liem A."/>
            <person name="Fochler E."/>
            <person name="Read T.D."/>
            <person name="Tapia R."/>
            <person name="Johnson S."/>
            <person name="Bishop-Lilly K.A."/>
            <person name="Detter C."/>
            <person name="Han C."/>
            <person name="Sozhamannan S."/>
            <person name="Rosenzweig C.N."/>
            <person name="Skowronski E.W."/>
        </authorList>
    </citation>
    <scope>NUCLEOTIDE SEQUENCE [LARGE SCALE GENOMIC DNA]</scope>
    <source>
        <strain evidence="13 14">AIT1</strain>
    </source>
</reference>
<dbReference type="GO" id="GO:0016798">
    <property type="term" value="F:hydrolase activity, acting on glycosyl bonds"/>
    <property type="evidence" value="ECO:0007669"/>
    <property type="project" value="UniProtKB-KW"/>
</dbReference>
<protein>
    <recommendedName>
        <fullName evidence="5">Peptidoglycan hydrolase FlgJ</fullName>
    </recommendedName>
    <alternativeName>
        <fullName evidence="11">Muramidase FlgJ</fullName>
    </alternativeName>
</protein>
<name>A0A432X894_9GAMM</name>
<evidence type="ECO:0000256" key="1">
    <source>
        <dbReference type="ARBA" id="ARBA00002954"/>
    </source>
</evidence>
<comment type="caution">
    <text evidence="13">The sequence shown here is derived from an EMBL/GenBank/DDBJ whole genome shotgun (WGS) entry which is preliminary data.</text>
</comment>
<dbReference type="SUPFAM" id="SSF53955">
    <property type="entry name" value="Lysozyme-like"/>
    <property type="match status" value="1"/>
</dbReference>
<sequence length="324" mass="36119">MLQHAQSTSVLDLQSLDALRRQGMQGKEAEQKALRQAAEHFESIFMSQLLSSMRKANEIFGADNPLNTQYTKFYEDMHDQQLSSELAKNGSLGLADLIVQQLSPAGTSNYTPASLLPVANLDTSMAQRGIRVVREETPKEQAPAGILERIPALRMATDDQDWRPASPLEFLQRLAPYAQKAAEQASVSPATVLAQAALETGWGQHVIRTPEGQSSNNVFNIKADTRWTGATVSTQTHEFEDGQRKQEQAHFRAYRSVAESFHDYVSFLQSNPRYQQALEVGRDAIQFAEQLQQAGYATDPEYANKLKRILSGDAMQAIRQQFGF</sequence>
<dbReference type="InterPro" id="IPR002901">
    <property type="entry name" value="MGlyc_endo_b_GlcNAc-like_dom"/>
</dbReference>
<keyword evidence="10" id="KW-0961">Cell wall biogenesis/degradation</keyword>
<evidence type="ECO:0000256" key="6">
    <source>
        <dbReference type="ARBA" id="ARBA00022764"/>
    </source>
</evidence>
<evidence type="ECO:0000256" key="9">
    <source>
        <dbReference type="ARBA" id="ARBA00023295"/>
    </source>
</evidence>
<evidence type="ECO:0000313" key="13">
    <source>
        <dbReference type="EMBL" id="RUO43099.1"/>
    </source>
</evidence>
<evidence type="ECO:0000256" key="4">
    <source>
        <dbReference type="ARBA" id="ARBA00007974"/>
    </source>
</evidence>
<dbReference type="GO" id="GO:0071973">
    <property type="term" value="P:bacterial-type flagellum-dependent cell motility"/>
    <property type="evidence" value="ECO:0007669"/>
    <property type="project" value="TreeGrafter"/>
</dbReference>
<keyword evidence="9" id="KW-0326">Glycosidase</keyword>
<dbReference type="EMBL" id="PIPQ01000002">
    <property type="protein sequence ID" value="RUO43099.1"/>
    <property type="molecule type" value="Genomic_DNA"/>
</dbReference>
<evidence type="ECO:0000256" key="7">
    <source>
        <dbReference type="ARBA" id="ARBA00022795"/>
    </source>
</evidence>
<dbReference type="PRINTS" id="PR01002">
    <property type="entry name" value="FLGFLGJ"/>
</dbReference>
<dbReference type="Pfam" id="PF01832">
    <property type="entry name" value="Glucosaminidase"/>
    <property type="match status" value="1"/>
</dbReference>
<dbReference type="GO" id="GO:0004040">
    <property type="term" value="F:amidase activity"/>
    <property type="evidence" value="ECO:0007669"/>
    <property type="project" value="InterPro"/>
</dbReference>
<evidence type="ECO:0000256" key="8">
    <source>
        <dbReference type="ARBA" id="ARBA00022801"/>
    </source>
</evidence>
<comment type="similarity">
    <text evidence="4">In the C-terminal section; belongs to the glycosyl hydrolase 73 family.</text>
</comment>
<dbReference type="NCBIfam" id="TIGR02541">
    <property type="entry name" value="flagell_FlgJ"/>
    <property type="match status" value="1"/>
</dbReference>
<dbReference type="PANTHER" id="PTHR33308">
    <property type="entry name" value="PEPTIDOGLYCAN HYDROLASE FLGJ"/>
    <property type="match status" value="1"/>
</dbReference>
<keyword evidence="7" id="KW-1005">Bacterial flagellum biogenesis</keyword>
<dbReference type="OrthoDB" id="289937at2"/>
<dbReference type="InterPro" id="IPR023346">
    <property type="entry name" value="Lysozyme-like_dom_sf"/>
</dbReference>
<organism evidence="13 14">
    <name type="scientific">Aliidiomarina taiwanensis</name>
    <dbReference type="NCBI Taxonomy" id="946228"/>
    <lineage>
        <taxon>Bacteria</taxon>
        <taxon>Pseudomonadati</taxon>
        <taxon>Pseudomonadota</taxon>
        <taxon>Gammaproteobacteria</taxon>
        <taxon>Alteromonadales</taxon>
        <taxon>Idiomarinaceae</taxon>
        <taxon>Aliidiomarina</taxon>
    </lineage>
</organism>
<dbReference type="GO" id="GO:0044780">
    <property type="term" value="P:bacterial-type flagellum assembly"/>
    <property type="evidence" value="ECO:0007669"/>
    <property type="project" value="InterPro"/>
</dbReference>
<keyword evidence="8 13" id="KW-0378">Hydrolase</keyword>
<proteinExistence type="inferred from homology"/>
<dbReference type="PANTHER" id="PTHR33308:SF9">
    <property type="entry name" value="PEPTIDOGLYCAN HYDROLASE FLGJ"/>
    <property type="match status" value="1"/>
</dbReference>
<dbReference type="InterPro" id="IPR051056">
    <property type="entry name" value="Glycosyl_Hydrolase_73"/>
</dbReference>
<keyword evidence="13" id="KW-0282">Flagellum</keyword>
<gene>
    <name evidence="13" type="ORF">CWE15_06350</name>
</gene>
<feature type="domain" description="Mannosyl-glycoprotein endo-beta-N-acetylglucosamidase-like" evidence="12">
    <location>
        <begin position="160"/>
        <end position="318"/>
    </location>
</feature>
<dbReference type="Proteomes" id="UP000286976">
    <property type="component" value="Unassembled WGS sequence"/>
</dbReference>
<evidence type="ECO:0000259" key="12">
    <source>
        <dbReference type="SMART" id="SM00047"/>
    </source>
</evidence>
<dbReference type="Pfam" id="PF10135">
    <property type="entry name" value="Rod-binding"/>
    <property type="match status" value="1"/>
</dbReference>
<evidence type="ECO:0000256" key="5">
    <source>
        <dbReference type="ARBA" id="ARBA00013433"/>
    </source>
</evidence>
<comment type="similarity">
    <text evidence="3">In the N-terminal section; belongs to the FlgJ family.</text>
</comment>
<dbReference type="AlphaFoldDB" id="A0A432X894"/>
<keyword evidence="6" id="KW-0574">Periplasm</keyword>
<keyword evidence="13" id="KW-0966">Cell projection</keyword>